<accession>N1QJ09</accession>
<keyword evidence="3 7" id="KW-1133">Transmembrane helix</keyword>
<reference evidence="9 10" key="1">
    <citation type="journal article" date="2012" name="PLoS Pathog.">
        <title>Diverse lifestyles and strategies of plant pathogenesis encoded in the genomes of eighteen Dothideomycetes fungi.</title>
        <authorList>
            <person name="Ohm R.A."/>
            <person name="Feau N."/>
            <person name="Henrissat B."/>
            <person name="Schoch C.L."/>
            <person name="Horwitz B.A."/>
            <person name="Barry K.W."/>
            <person name="Condon B.J."/>
            <person name="Copeland A.C."/>
            <person name="Dhillon B."/>
            <person name="Glaser F."/>
            <person name="Hesse C.N."/>
            <person name="Kosti I."/>
            <person name="LaButti K."/>
            <person name="Lindquist E.A."/>
            <person name="Lucas S."/>
            <person name="Salamov A.A."/>
            <person name="Bradshaw R.E."/>
            <person name="Ciuffetti L."/>
            <person name="Hamelin R.C."/>
            <person name="Kema G.H.J."/>
            <person name="Lawrence C."/>
            <person name="Scott J.A."/>
            <person name="Spatafora J.W."/>
            <person name="Turgeon B.G."/>
            <person name="de Wit P.J.G.M."/>
            <person name="Zhong S."/>
            <person name="Goodwin S.B."/>
            <person name="Grigoriev I.V."/>
        </authorList>
    </citation>
    <scope>NUCLEOTIDE SEQUENCE [LARGE SCALE GENOMIC DNA]</scope>
    <source>
        <strain evidence="9 10">SO2202</strain>
    </source>
</reference>
<dbReference type="GO" id="GO:0016020">
    <property type="term" value="C:membrane"/>
    <property type="evidence" value="ECO:0007669"/>
    <property type="project" value="UniProtKB-SubCell"/>
</dbReference>
<evidence type="ECO:0000256" key="4">
    <source>
        <dbReference type="ARBA" id="ARBA00023136"/>
    </source>
</evidence>
<evidence type="ECO:0000256" key="3">
    <source>
        <dbReference type="ARBA" id="ARBA00022989"/>
    </source>
</evidence>
<keyword evidence="4 7" id="KW-0472">Membrane</keyword>
<organism evidence="9 10">
    <name type="scientific">Sphaerulina musiva (strain SO2202)</name>
    <name type="common">Poplar stem canker fungus</name>
    <name type="synonym">Septoria musiva</name>
    <dbReference type="NCBI Taxonomy" id="692275"/>
    <lineage>
        <taxon>Eukaryota</taxon>
        <taxon>Fungi</taxon>
        <taxon>Dikarya</taxon>
        <taxon>Ascomycota</taxon>
        <taxon>Pezizomycotina</taxon>
        <taxon>Dothideomycetes</taxon>
        <taxon>Dothideomycetidae</taxon>
        <taxon>Mycosphaerellales</taxon>
        <taxon>Mycosphaerellaceae</taxon>
        <taxon>Sphaerulina</taxon>
    </lineage>
</organism>
<dbReference type="GeneID" id="27898108"/>
<comment type="subcellular location">
    <subcellularLocation>
        <location evidence="1">Membrane</location>
        <topology evidence="1">Multi-pass membrane protein</topology>
    </subcellularLocation>
</comment>
<dbReference type="EMBL" id="KB456260">
    <property type="protein sequence ID" value="EMF16272.1"/>
    <property type="molecule type" value="Genomic_DNA"/>
</dbReference>
<dbReference type="InterPro" id="IPR052337">
    <property type="entry name" value="SAT4-like"/>
</dbReference>
<feature type="region of interest" description="Disordered" evidence="6">
    <location>
        <begin position="279"/>
        <end position="323"/>
    </location>
</feature>
<feature type="transmembrane region" description="Helical" evidence="7">
    <location>
        <begin position="118"/>
        <end position="139"/>
    </location>
</feature>
<feature type="domain" description="Rhodopsin" evidence="8">
    <location>
        <begin position="41"/>
        <end position="269"/>
    </location>
</feature>
<proteinExistence type="inferred from homology"/>
<keyword evidence="2 7" id="KW-0812">Transmembrane</keyword>
<dbReference type="AlphaFoldDB" id="N1QJ09"/>
<evidence type="ECO:0000256" key="5">
    <source>
        <dbReference type="ARBA" id="ARBA00038359"/>
    </source>
</evidence>
<keyword evidence="10" id="KW-1185">Reference proteome</keyword>
<dbReference type="HOGENOM" id="CLU_665619_0_0_1"/>
<feature type="transmembrane region" description="Helical" evidence="7">
    <location>
        <begin position="242"/>
        <end position="267"/>
    </location>
</feature>
<dbReference type="RefSeq" id="XP_016764393.1">
    <property type="nucleotide sequence ID" value="XM_016900971.1"/>
</dbReference>
<sequence length="415" mass="45687">MALNITQILSTLSSAPNTTQGPTLLLIIWLLLSLSTLTVLLRCLIKLFLTHKLFLDDILMICAVLFALVHASLIHVAVQNGFGKHIIYVGWEKLPMCMKVGSLTTSPSATLRKIWPRIIWTAIIMQVVVNGVGIILFYCQCGKDLDVFWTLAKQIRYDEFCWDPVIQTNYGYFMGILNTLTDVWLAILPAVLVHRTKMRLRRKIGVAGLLCLGLWASVASGVKTVEAGNLSKVTDYTYTLSTYVIAMAVELNIVIITASIPCLRPLFRKSLWKKLLRKRHSSSSNPSRSATPASITRPGRRGGGGGGRRSLSGLPSLHQLPPWRTKHIPLSSGFTSKNGSGTNLTAVTSNTNQGEDTELSCVEGWCDGDVREVDGVITVTTEVEISYQSMEKPFVHASIVGLIQGEIANPRLRKV</sequence>
<evidence type="ECO:0000259" key="8">
    <source>
        <dbReference type="Pfam" id="PF20684"/>
    </source>
</evidence>
<evidence type="ECO:0000256" key="1">
    <source>
        <dbReference type="ARBA" id="ARBA00004141"/>
    </source>
</evidence>
<comment type="similarity">
    <text evidence="5">Belongs to the SAT4 family.</text>
</comment>
<dbReference type="STRING" id="692275.N1QJ09"/>
<protein>
    <recommendedName>
        <fullName evidence="8">Rhodopsin domain-containing protein</fullName>
    </recommendedName>
</protein>
<dbReference type="PANTHER" id="PTHR33048">
    <property type="entry name" value="PTH11-LIKE INTEGRAL MEMBRANE PROTEIN (AFU_ORTHOLOGUE AFUA_5G11245)"/>
    <property type="match status" value="1"/>
</dbReference>
<feature type="transmembrane region" description="Helical" evidence="7">
    <location>
        <begin position="204"/>
        <end position="222"/>
    </location>
</feature>
<dbReference type="Proteomes" id="UP000016931">
    <property type="component" value="Unassembled WGS sequence"/>
</dbReference>
<gene>
    <name evidence="9" type="ORF">SEPMUDRAFT_112332</name>
</gene>
<dbReference type="PANTHER" id="PTHR33048:SF47">
    <property type="entry name" value="INTEGRAL MEMBRANE PROTEIN-RELATED"/>
    <property type="match status" value="1"/>
</dbReference>
<feature type="transmembrane region" description="Helical" evidence="7">
    <location>
        <begin position="57"/>
        <end position="78"/>
    </location>
</feature>
<dbReference type="InterPro" id="IPR049326">
    <property type="entry name" value="Rhodopsin_dom_fungi"/>
</dbReference>
<dbReference type="Pfam" id="PF20684">
    <property type="entry name" value="Fung_rhodopsin"/>
    <property type="match status" value="1"/>
</dbReference>
<feature type="transmembrane region" description="Helical" evidence="7">
    <location>
        <begin position="24"/>
        <end position="45"/>
    </location>
</feature>
<dbReference type="OMA" id="WTLIWIQ"/>
<evidence type="ECO:0000256" key="2">
    <source>
        <dbReference type="ARBA" id="ARBA00022692"/>
    </source>
</evidence>
<evidence type="ECO:0000256" key="7">
    <source>
        <dbReference type="SAM" id="Phobius"/>
    </source>
</evidence>
<evidence type="ECO:0000313" key="10">
    <source>
        <dbReference type="Proteomes" id="UP000016931"/>
    </source>
</evidence>
<dbReference type="eggNOG" id="ENOG502T2Z7">
    <property type="taxonomic scope" value="Eukaryota"/>
</dbReference>
<name>N1QJ09_SPHMS</name>
<evidence type="ECO:0000256" key="6">
    <source>
        <dbReference type="SAM" id="MobiDB-lite"/>
    </source>
</evidence>
<dbReference type="OrthoDB" id="3934549at2759"/>
<feature type="compositionally biased region" description="Low complexity" evidence="6">
    <location>
        <begin position="282"/>
        <end position="294"/>
    </location>
</feature>
<evidence type="ECO:0000313" key="9">
    <source>
        <dbReference type="EMBL" id="EMF16272.1"/>
    </source>
</evidence>